<proteinExistence type="predicted"/>
<evidence type="ECO:0000313" key="2">
    <source>
        <dbReference type="Proteomes" id="UP001314170"/>
    </source>
</evidence>
<keyword evidence="2" id="KW-1185">Reference proteome</keyword>
<sequence>MGGKIVENGIMGYGPRGICCDKISFGPQLFGVYLHGLKGDATIDIAKPKYQVL</sequence>
<dbReference type="AlphaFoldDB" id="A0AAV1R530"/>
<evidence type="ECO:0000313" key="1">
    <source>
        <dbReference type="EMBL" id="CAK7328140.1"/>
    </source>
</evidence>
<accession>A0AAV1R530</accession>
<dbReference type="Proteomes" id="UP001314170">
    <property type="component" value="Unassembled WGS sequence"/>
</dbReference>
<feature type="non-terminal residue" evidence="1">
    <location>
        <position position="53"/>
    </location>
</feature>
<gene>
    <name evidence="1" type="ORF">DCAF_LOCUS5860</name>
</gene>
<name>A0AAV1R530_9ROSI</name>
<comment type="caution">
    <text evidence="1">The sequence shown here is derived from an EMBL/GenBank/DDBJ whole genome shotgun (WGS) entry which is preliminary data.</text>
</comment>
<dbReference type="EMBL" id="CAWUPB010000893">
    <property type="protein sequence ID" value="CAK7328140.1"/>
    <property type="molecule type" value="Genomic_DNA"/>
</dbReference>
<reference evidence="1 2" key="1">
    <citation type="submission" date="2024-01" db="EMBL/GenBank/DDBJ databases">
        <authorList>
            <person name="Waweru B."/>
        </authorList>
    </citation>
    <scope>NUCLEOTIDE SEQUENCE [LARGE SCALE GENOMIC DNA]</scope>
</reference>
<organism evidence="1 2">
    <name type="scientific">Dovyalis caffra</name>
    <dbReference type="NCBI Taxonomy" id="77055"/>
    <lineage>
        <taxon>Eukaryota</taxon>
        <taxon>Viridiplantae</taxon>
        <taxon>Streptophyta</taxon>
        <taxon>Embryophyta</taxon>
        <taxon>Tracheophyta</taxon>
        <taxon>Spermatophyta</taxon>
        <taxon>Magnoliopsida</taxon>
        <taxon>eudicotyledons</taxon>
        <taxon>Gunneridae</taxon>
        <taxon>Pentapetalae</taxon>
        <taxon>rosids</taxon>
        <taxon>fabids</taxon>
        <taxon>Malpighiales</taxon>
        <taxon>Salicaceae</taxon>
        <taxon>Flacourtieae</taxon>
        <taxon>Dovyalis</taxon>
    </lineage>
</organism>
<protein>
    <submittedName>
        <fullName evidence="1">Uncharacterized protein</fullName>
    </submittedName>
</protein>